<feature type="compositionally biased region" description="Low complexity" evidence="5">
    <location>
        <begin position="146"/>
        <end position="160"/>
    </location>
</feature>
<dbReference type="AlphaFoldDB" id="A0A8H7S0Y7"/>
<feature type="compositionally biased region" description="Low complexity" evidence="5">
    <location>
        <begin position="523"/>
        <end position="543"/>
    </location>
</feature>
<feature type="compositionally biased region" description="Polar residues" evidence="5">
    <location>
        <begin position="591"/>
        <end position="609"/>
    </location>
</feature>
<feature type="region of interest" description="Disordered" evidence="5">
    <location>
        <begin position="1"/>
        <end position="267"/>
    </location>
</feature>
<dbReference type="Pfam" id="PF04383">
    <property type="entry name" value="KilA-N"/>
    <property type="match status" value="1"/>
</dbReference>
<dbReference type="GO" id="GO:0003700">
    <property type="term" value="F:DNA-binding transcription factor activity"/>
    <property type="evidence" value="ECO:0007669"/>
    <property type="project" value="TreeGrafter"/>
</dbReference>
<dbReference type="SUPFAM" id="SSF54616">
    <property type="entry name" value="DNA-binding domain of Mlu1-box binding protein MBP1"/>
    <property type="match status" value="1"/>
</dbReference>
<organism evidence="7 8">
    <name type="scientific">Circinella minor</name>
    <dbReference type="NCBI Taxonomy" id="1195481"/>
    <lineage>
        <taxon>Eukaryota</taxon>
        <taxon>Fungi</taxon>
        <taxon>Fungi incertae sedis</taxon>
        <taxon>Mucoromycota</taxon>
        <taxon>Mucoromycotina</taxon>
        <taxon>Mucoromycetes</taxon>
        <taxon>Mucorales</taxon>
        <taxon>Lichtheimiaceae</taxon>
        <taxon>Circinella</taxon>
    </lineage>
</organism>
<evidence type="ECO:0000256" key="3">
    <source>
        <dbReference type="ARBA" id="ARBA00023125"/>
    </source>
</evidence>
<dbReference type="PROSITE" id="PS51299">
    <property type="entry name" value="HTH_APSES"/>
    <property type="match status" value="1"/>
</dbReference>
<dbReference type="InterPro" id="IPR003163">
    <property type="entry name" value="Tscrpt_reg_HTH_APSES-type"/>
</dbReference>
<keyword evidence="8" id="KW-1185">Reference proteome</keyword>
<feature type="compositionally biased region" description="Low complexity" evidence="5">
    <location>
        <begin position="490"/>
        <end position="506"/>
    </location>
</feature>
<dbReference type="PANTHER" id="PTHR47792">
    <property type="entry name" value="PROTEIN SOK2-RELATED"/>
    <property type="match status" value="1"/>
</dbReference>
<evidence type="ECO:0000313" key="8">
    <source>
        <dbReference type="Proteomes" id="UP000646827"/>
    </source>
</evidence>
<comment type="caution">
    <text evidence="7">The sequence shown here is derived from an EMBL/GenBank/DDBJ whole genome shotgun (WGS) entry which is preliminary data.</text>
</comment>
<dbReference type="Proteomes" id="UP000646827">
    <property type="component" value="Unassembled WGS sequence"/>
</dbReference>
<name>A0A8H7S0Y7_9FUNG</name>
<evidence type="ECO:0000256" key="5">
    <source>
        <dbReference type="SAM" id="MobiDB-lite"/>
    </source>
</evidence>
<dbReference type="GO" id="GO:0045944">
    <property type="term" value="P:positive regulation of transcription by RNA polymerase II"/>
    <property type="evidence" value="ECO:0007669"/>
    <property type="project" value="TreeGrafter"/>
</dbReference>
<feature type="compositionally biased region" description="Low complexity" evidence="5">
    <location>
        <begin position="182"/>
        <end position="219"/>
    </location>
</feature>
<keyword evidence="2" id="KW-0805">Transcription regulation</keyword>
<evidence type="ECO:0000259" key="6">
    <source>
        <dbReference type="PROSITE" id="PS51299"/>
    </source>
</evidence>
<dbReference type="InterPro" id="IPR018004">
    <property type="entry name" value="KilA/APSES_HTH"/>
</dbReference>
<comment type="similarity">
    <text evidence="1">Belongs to the EFG1/PHD1/stuA family.</text>
</comment>
<dbReference type="GO" id="GO:0043565">
    <property type="term" value="F:sequence-specific DNA binding"/>
    <property type="evidence" value="ECO:0007669"/>
    <property type="project" value="TreeGrafter"/>
</dbReference>
<dbReference type="InterPro" id="IPR029790">
    <property type="entry name" value="EFG1/Phd1/StuA"/>
</dbReference>
<evidence type="ECO:0000256" key="2">
    <source>
        <dbReference type="ARBA" id="ARBA00023015"/>
    </source>
</evidence>
<evidence type="ECO:0000256" key="4">
    <source>
        <dbReference type="ARBA" id="ARBA00023163"/>
    </source>
</evidence>
<reference evidence="7 8" key="1">
    <citation type="submission" date="2020-12" db="EMBL/GenBank/DDBJ databases">
        <title>Metabolic potential, ecology and presence of endohyphal bacteria is reflected in genomic diversity of Mucoromycotina.</title>
        <authorList>
            <person name="Muszewska A."/>
            <person name="Okrasinska A."/>
            <person name="Steczkiewicz K."/>
            <person name="Drgas O."/>
            <person name="Orlowska M."/>
            <person name="Perlinska-Lenart U."/>
            <person name="Aleksandrzak-Piekarczyk T."/>
            <person name="Szatraj K."/>
            <person name="Zielenkiewicz U."/>
            <person name="Pilsyk S."/>
            <person name="Malc E."/>
            <person name="Mieczkowski P."/>
            <person name="Kruszewska J.S."/>
            <person name="Biernat P."/>
            <person name="Pawlowska J."/>
        </authorList>
    </citation>
    <scope>NUCLEOTIDE SEQUENCE [LARGE SCALE GENOMIC DNA]</scope>
    <source>
        <strain evidence="7 8">CBS 142.35</strain>
    </source>
</reference>
<protein>
    <recommendedName>
        <fullName evidence="6">HTH APSES-type domain-containing protein</fullName>
    </recommendedName>
</protein>
<feature type="compositionally biased region" description="Polar residues" evidence="5">
    <location>
        <begin position="1"/>
        <end position="46"/>
    </location>
</feature>
<dbReference type="SMART" id="SM01252">
    <property type="entry name" value="KilA-N"/>
    <property type="match status" value="1"/>
</dbReference>
<feature type="region of interest" description="Disordered" evidence="5">
    <location>
        <begin position="582"/>
        <end position="609"/>
    </location>
</feature>
<feature type="region of interest" description="Disordered" evidence="5">
    <location>
        <begin position="475"/>
        <end position="543"/>
    </location>
</feature>
<accession>A0A8H7S0Y7</accession>
<feature type="compositionally biased region" description="Low complexity" evidence="5">
    <location>
        <begin position="84"/>
        <end position="94"/>
    </location>
</feature>
<dbReference type="InterPro" id="IPR036887">
    <property type="entry name" value="HTH_APSES_sf"/>
</dbReference>
<feature type="compositionally biased region" description="Polar residues" evidence="5">
    <location>
        <begin position="69"/>
        <end position="83"/>
    </location>
</feature>
<feature type="compositionally biased region" description="Polar residues" evidence="5">
    <location>
        <begin position="168"/>
        <end position="181"/>
    </location>
</feature>
<dbReference type="Gene3D" id="3.10.260.10">
    <property type="entry name" value="Transcription regulator HTH, APSES-type DNA-binding domain"/>
    <property type="match status" value="1"/>
</dbReference>
<feature type="compositionally biased region" description="Low complexity" evidence="5">
    <location>
        <begin position="119"/>
        <end position="128"/>
    </location>
</feature>
<keyword evidence="4" id="KW-0804">Transcription</keyword>
<gene>
    <name evidence="7" type="ORF">INT45_008212</name>
</gene>
<evidence type="ECO:0000256" key="1">
    <source>
        <dbReference type="ARBA" id="ARBA00007247"/>
    </source>
</evidence>
<dbReference type="GO" id="GO:0005634">
    <property type="term" value="C:nucleus"/>
    <property type="evidence" value="ECO:0007669"/>
    <property type="project" value="TreeGrafter"/>
</dbReference>
<feature type="domain" description="HTH APSES-type" evidence="6">
    <location>
        <begin position="317"/>
        <end position="424"/>
    </location>
</feature>
<dbReference type="OrthoDB" id="5407653at2759"/>
<dbReference type="PANTHER" id="PTHR47792:SF1">
    <property type="entry name" value="PROTEIN SOK2-RELATED"/>
    <property type="match status" value="1"/>
</dbReference>
<evidence type="ECO:0000313" key="7">
    <source>
        <dbReference type="EMBL" id="KAG2220669.1"/>
    </source>
</evidence>
<dbReference type="EMBL" id="JAEPRB010000133">
    <property type="protein sequence ID" value="KAG2220669.1"/>
    <property type="molecule type" value="Genomic_DNA"/>
</dbReference>
<keyword evidence="3" id="KW-0238">DNA-binding</keyword>
<sequence>MYQHSTYTSPQTSTHSYGNNTGNNIPTTLPSASSVNNMNQSGNNKSSSHDQLQHHPLARPTSMPPSYYQKYSGNNGPNDGYSTINNSINSNNINESASVATGGGPSPHNSRTTFPGLLNNERNNSNDNQYEAPIHRTWQHQQHNDSSFPSSRDYSSNNNNDTDHLPTNLPTPTGVSALSYPTSSSSSSSNNHNNNSNNININHNNNNNTSSNSGSSYFAAPPPSAPASAGNTIAPVSVTSTSNVAGGNGGGGGPYNSHNTDSGRQHLYHPYSANRRHSANSLGYGSNTGSSYSYGPAGLPSFSVHSSPRPPIIPRPKLTTTLWEDEGTICYQVDANGICVARRHDNDMINGTKLLNVAGMSRGKRDGILKNEKGRVVVKVGAMHLKGVWITFARAKTLATQYKIVDILHPLFVDNPSSYLYASPIHHTHHNHGAVAAAAAASMTGLTPAAPTTSTAGSRIDSGFSTASGIATGSTTGGAFRQPLSHHHISSPPSLSSQQQQMSPSHAFQPPQGLRSVGEYHPTNNNNNHVNSSSSTSNTTGGSSDMYNFDYRSGSSSVHDSSAPIGGLVSGYSGGSNNTSNLSGYHLYHQQGDQGPSRHVNSTGGVANP</sequence>
<proteinExistence type="inferred from homology"/>